<evidence type="ECO:0000256" key="6">
    <source>
        <dbReference type="ARBA" id="ARBA00023159"/>
    </source>
</evidence>
<gene>
    <name evidence="10" type="ordered locus">RPE_3878</name>
</gene>
<dbReference type="eggNOG" id="COG3604">
    <property type="taxonomic scope" value="Bacteria"/>
</dbReference>
<keyword evidence="2" id="KW-0067">ATP-binding</keyword>
<dbReference type="InterPro" id="IPR025944">
    <property type="entry name" value="Sigma_54_int_dom_CS"/>
</dbReference>
<dbReference type="GO" id="GO:0000160">
    <property type="term" value="P:phosphorelay signal transduction system"/>
    <property type="evidence" value="ECO:0007669"/>
    <property type="project" value="UniProtKB-KW"/>
</dbReference>
<dbReference type="STRING" id="316055.RPE_3878"/>
<dbReference type="GO" id="GO:0006355">
    <property type="term" value="P:regulation of DNA-templated transcription"/>
    <property type="evidence" value="ECO:0007669"/>
    <property type="project" value="InterPro"/>
</dbReference>
<keyword evidence="7" id="KW-0804">Transcription</keyword>
<dbReference type="EMBL" id="CP000463">
    <property type="protein sequence ID" value="ABJ07804.1"/>
    <property type="molecule type" value="Genomic_DNA"/>
</dbReference>
<dbReference type="InterPro" id="IPR058031">
    <property type="entry name" value="AAA_lid_NorR"/>
</dbReference>
<dbReference type="Gene3D" id="3.40.50.300">
    <property type="entry name" value="P-loop containing nucleotide triphosphate hydrolases"/>
    <property type="match status" value="1"/>
</dbReference>
<keyword evidence="4" id="KW-0805">Transcription regulation</keyword>
<evidence type="ECO:0000256" key="3">
    <source>
        <dbReference type="ARBA" id="ARBA00023012"/>
    </source>
</evidence>
<dbReference type="Gene3D" id="1.10.10.60">
    <property type="entry name" value="Homeodomain-like"/>
    <property type="match status" value="1"/>
</dbReference>
<keyword evidence="6" id="KW-0010">Activator</keyword>
<sequence length="395" mass="43238">MSRVVGDAVSQPEIPPTPNSISRGRNEFIVGNSRAMIAAMMKLERVAPTSLSVLLLGESGTGKSLFARAIHDLSPRRAAPFVKVNSAALPESLLESELFGHEKGAFTGAMTQRKGRFELADGGTLFLDEIGEISPAFQAKLLRVLQEREFERVGGTSTIRVDVRIIAATNCNLEAAVLARRFRSDLYFRLNTVPIWLPPLRDRRDDVPLFAAQILEQVNRENATQLTFAPKALAVMSGCSFPGNIRELENCVRRTAILAKGSVIQACDFACRSEGCTANSLRGTTQTHKPGPIARSHPISSEHPVASNSSEAAAVRQPTEGRREAGPVSGDSCNVNGRRGFVQKPRRNRILDPDRLVDAMRRAGWSQARAARLLGLTSRQVRYALRRHGIEVQKL</sequence>
<dbReference type="PROSITE" id="PS00675">
    <property type="entry name" value="SIGMA54_INTERACT_1"/>
    <property type="match status" value="1"/>
</dbReference>
<evidence type="ECO:0000256" key="1">
    <source>
        <dbReference type="ARBA" id="ARBA00022741"/>
    </source>
</evidence>
<evidence type="ECO:0000256" key="2">
    <source>
        <dbReference type="ARBA" id="ARBA00022840"/>
    </source>
</evidence>
<evidence type="ECO:0000256" key="4">
    <source>
        <dbReference type="ARBA" id="ARBA00023015"/>
    </source>
</evidence>
<proteinExistence type="predicted"/>
<dbReference type="Pfam" id="PF02954">
    <property type="entry name" value="HTH_8"/>
    <property type="match status" value="1"/>
</dbReference>
<evidence type="ECO:0000259" key="9">
    <source>
        <dbReference type="PROSITE" id="PS50045"/>
    </source>
</evidence>
<dbReference type="InterPro" id="IPR002078">
    <property type="entry name" value="Sigma_54_int"/>
</dbReference>
<dbReference type="InterPro" id="IPR025662">
    <property type="entry name" value="Sigma_54_int_dom_ATP-bd_1"/>
</dbReference>
<keyword evidence="5 10" id="KW-0238">DNA-binding</keyword>
<dbReference type="CDD" id="cd00009">
    <property type="entry name" value="AAA"/>
    <property type="match status" value="1"/>
</dbReference>
<name>Q07JT0_RHOP5</name>
<dbReference type="PANTHER" id="PTHR32071:SF117">
    <property type="entry name" value="PTS-DEPENDENT DIHYDROXYACETONE KINASE OPERON REGULATORY PROTEIN-RELATED"/>
    <property type="match status" value="1"/>
</dbReference>
<evidence type="ECO:0000256" key="8">
    <source>
        <dbReference type="SAM" id="MobiDB-lite"/>
    </source>
</evidence>
<keyword evidence="3" id="KW-0902">Two-component regulatory system</keyword>
<feature type="domain" description="Sigma-54 factor interaction" evidence="9">
    <location>
        <begin position="29"/>
        <end position="257"/>
    </location>
</feature>
<dbReference type="Pfam" id="PF25601">
    <property type="entry name" value="AAA_lid_14"/>
    <property type="match status" value="1"/>
</dbReference>
<dbReference type="InterPro" id="IPR002197">
    <property type="entry name" value="HTH_Fis"/>
</dbReference>
<evidence type="ECO:0000256" key="7">
    <source>
        <dbReference type="ARBA" id="ARBA00023163"/>
    </source>
</evidence>
<dbReference type="HOGENOM" id="CLU_000445_0_7_5"/>
<dbReference type="PROSITE" id="PS00676">
    <property type="entry name" value="SIGMA54_INTERACT_2"/>
    <property type="match status" value="1"/>
</dbReference>
<feature type="region of interest" description="Disordered" evidence="8">
    <location>
        <begin position="1"/>
        <end position="25"/>
    </location>
</feature>
<feature type="compositionally biased region" description="Polar residues" evidence="8">
    <location>
        <begin position="279"/>
        <end position="288"/>
    </location>
</feature>
<reference evidence="10" key="1">
    <citation type="submission" date="2006-09" db="EMBL/GenBank/DDBJ databases">
        <title>Complete sequence of Rhodopseudomonas palustris BisA53.</title>
        <authorList>
            <consortium name="US DOE Joint Genome Institute"/>
            <person name="Copeland A."/>
            <person name="Lucas S."/>
            <person name="Lapidus A."/>
            <person name="Barry K."/>
            <person name="Detter J.C."/>
            <person name="Glavina del Rio T."/>
            <person name="Hammon N."/>
            <person name="Israni S."/>
            <person name="Dalin E."/>
            <person name="Tice H."/>
            <person name="Pitluck S."/>
            <person name="Chain P."/>
            <person name="Malfatti S."/>
            <person name="Shin M."/>
            <person name="Vergez L."/>
            <person name="Schmutz J."/>
            <person name="Larimer F."/>
            <person name="Land M."/>
            <person name="Hauser L."/>
            <person name="Pelletier D.A."/>
            <person name="Kyrpides N."/>
            <person name="Kim E."/>
            <person name="Harwood C.S."/>
            <person name="Oda Y."/>
            <person name="Richardson P."/>
        </authorList>
    </citation>
    <scope>NUCLEOTIDE SEQUENCE [LARGE SCALE GENOMIC DNA]</scope>
    <source>
        <strain evidence="10">BisA53</strain>
    </source>
</reference>
<dbReference type="GO" id="GO:0043565">
    <property type="term" value="F:sequence-specific DNA binding"/>
    <property type="evidence" value="ECO:0007669"/>
    <property type="project" value="InterPro"/>
</dbReference>
<dbReference type="PANTHER" id="PTHR32071">
    <property type="entry name" value="TRANSCRIPTIONAL REGULATORY PROTEIN"/>
    <property type="match status" value="1"/>
</dbReference>
<dbReference type="KEGG" id="rpe:RPE_3878"/>
<dbReference type="InterPro" id="IPR027417">
    <property type="entry name" value="P-loop_NTPase"/>
</dbReference>
<dbReference type="PROSITE" id="PS50045">
    <property type="entry name" value="SIGMA54_INTERACT_4"/>
    <property type="match status" value="1"/>
</dbReference>
<dbReference type="Gene3D" id="1.10.8.60">
    <property type="match status" value="1"/>
</dbReference>
<accession>Q07JT0</accession>
<dbReference type="Pfam" id="PF00158">
    <property type="entry name" value="Sigma54_activat"/>
    <property type="match status" value="1"/>
</dbReference>
<dbReference type="PROSITE" id="PS00688">
    <property type="entry name" value="SIGMA54_INTERACT_3"/>
    <property type="match status" value="1"/>
</dbReference>
<dbReference type="PRINTS" id="PR01590">
    <property type="entry name" value="HTHFIS"/>
</dbReference>
<protein>
    <submittedName>
        <fullName evidence="10">DNA-binding protein Fis / transcriptional regulator, Fis family</fullName>
    </submittedName>
</protein>
<feature type="region of interest" description="Disordered" evidence="8">
    <location>
        <begin position="279"/>
        <end position="339"/>
    </location>
</feature>
<evidence type="ECO:0000313" key="10">
    <source>
        <dbReference type="EMBL" id="ABJ07804.1"/>
    </source>
</evidence>
<dbReference type="InterPro" id="IPR025943">
    <property type="entry name" value="Sigma_54_int_dom_ATP-bd_2"/>
</dbReference>
<dbReference type="GO" id="GO:0005524">
    <property type="term" value="F:ATP binding"/>
    <property type="evidence" value="ECO:0007669"/>
    <property type="project" value="UniProtKB-KW"/>
</dbReference>
<dbReference type="FunFam" id="3.40.50.300:FF:000006">
    <property type="entry name" value="DNA-binding transcriptional regulator NtrC"/>
    <property type="match status" value="1"/>
</dbReference>
<dbReference type="AlphaFoldDB" id="Q07JT0"/>
<organism evidence="10">
    <name type="scientific">Rhodopseudomonas palustris (strain BisA53)</name>
    <dbReference type="NCBI Taxonomy" id="316055"/>
    <lineage>
        <taxon>Bacteria</taxon>
        <taxon>Pseudomonadati</taxon>
        <taxon>Pseudomonadota</taxon>
        <taxon>Alphaproteobacteria</taxon>
        <taxon>Hyphomicrobiales</taxon>
        <taxon>Nitrobacteraceae</taxon>
        <taxon>Rhodopseudomonas</taxon>
    </lineage>
</organism>
<keyword evidence="1" id="KW-0547">Nucleotide-binding</keyword>
<dbReference type="SUPFAM" id="SSF52540">
    <property type="entry name" value="P-loop containing nucleoside triphosphate hydrolases"/>
    <property type="match status" value="1"/>
</dbReference>
<dbReference type="InterPro" id="IPR003593">
    <property type="entry name" value="AAA+_ATPase"/>
</dbReference>
<evidence type="ECO:0000256" key="5">
    <source>
        <dbReference type="ARBA" id="ARBA00023125"/>
    </source>
</evidence>
<dbReference type="SMART" id="SM00382">
    <property type="entry name" value="AAA"/>
    <property type="match status" value="1"/>
</dbReference>